<dbReference type="RefSeq" id="XP_001939586.1">
    <property type="nucleotide sequence ID" value="XM_001939551.1"/>
</dbReference>
<accession>A0A834RPG5</accession>
<dbReference type="Proteomes" id="UP000245464">
    <property type="component" value="Chromosome 7"/>
</dbReference>
<evidence type="ECO:0000313" key="1">
    <source>
        <dbReference type="EMBL" id="KAF7567798.1"/>
    </source>
</evidence>
<reference evidence="1" key="1">
    <citation type="journal article" date="2018" name="BMC Genomics">
        <title>Comparative genomics of the wheat fungal pathogen Pyrenophora tritici-repentis reveals chromosomal variations and genome plasticity.</title>
        <authorList>
            <person name="Moolhuijzen P."/>
            <person name="See P.T."/>
            <person name="Hane J.K."/>
            <person name="Shi G."/>
            <person name="Liu Z."/>
            <person name="Oliver R.P."/>
            <person name="Moffat C.S."/>
        </authorList>
    </citation>
    <scope>NUCLEOTIDE SEQUENCE [LARGE SCALE GENOMIC DNA]</scope>
    <source>
        <strain evidence="1">M4</strain>
    </source>
</reference>
<evidence type="ECO:0000313" key="2">
    <source>
        <dbReference type="Proteomes" id="UP000245464"/>
    </source>
</evidence>
<dbReference type="EMBL" id="NQIK02000007">
    <property type="protein sequence ID" value="KAF7567798.1"/>
    <property type="molecule type" value="Genomic_DNA"/>
</dbReference>
<sequence length="224" mass="26536">MQNEMHSQRRQSDWLFRKLREVMIEECYQYRNSEQPQLDAVFNAKQWEQFVNMAQSKIRISKQCLASLVRTAEYWGMNKVQYYEWASMGVKYCDVLVTAASQNPVWEEARVKLNQLLLRRIAEGRFLRTTANPIYLLDLEHLIAWTDKTNFEKRGRRAYTLKYEPITESDLPVGYGLDQFGLIKHQIICTKARMNSRQLQQPHLTVVLLNNVLVAGKPCRLRRY</sequence>
<dbReference type="AlphaFoldDB" id="A0A834RPG5"/>
<proteinExistence type="predicted"/>
<protein>
    <submittedName>
        <fullName evidence="1">Uncharacterized protein</fullName>
    </submittedName>
</protein>
<comment type="caution">
    <text evidence="1">The sequence shown here is derived from an EMBL/GenBank/DDBJ whole genome shotgun (WGS) entry which is preliminary data.</text>
</comment>
<dbReference type="KEGG" id="ptrr:6347543"/>
<name>A0A834RPG5_9PLEO</name>
<organism evidence="1 2">
    <name type="scientific">Pyrenophora tritici-repentis</name>
    <dbReference type="NCBI Taxonomy" id="45151"/>
    <lineage>
        <taxon>Eukaryota</taxon>
        <taxon>Fungi</taxon>
        <taxon>Dikarya</taxon>
        <taxon>Ascomycota</taxon>
        <taxon>Pezizomycotina</taxon>
        <taxon>Dothideomycetes</taxon>
        <taxon>Pleosporomycetidae</taxon>
        <taxon>Pleosporales</taxon>
        <taxon>Pleosporineae</taxon>
        <taxon>Pleosporaceae</taxon>
        <taxon>Pyrenophora</taxon>
    </lineage>
</organism>
<dbReference type="GeneID" id="6347543"/>
<gene>
    <name evidence="1" type="ORF">PtrM4_124110</name>
</gene>
<dbReference type="OMA" id="FNAKQWE"/>